<evidence type="ECO:0000256" key="1">
    <source>
        <dbReference type="SAM" id="Phobius"/>
    </source>
</evidence>
<keyword evidence="1" id="KW-0812">Transmembrane</keyword>
<keyword evidence="1" id="KW-0472">Membrane</keyword>
<keyword evidence="3" id="KW-1185">Reference proteome</keyword>
<sequence>MFYSLKKLHPTLRFFIQLGIAYILFHLLFLLGVWLMELYPHKIPFAEFKVSDVSLPKSFVDSVSSSKGSSHSVLLLKITGELDDSAEVSYGFYAFEKRKGIKTSKFIMSFTKKLSKGKINIDERHDYYASDTIHVFFTPKGSKKGWLKIRTSI</sequence>
<dbReference type="Proteomes" id="UP001225761">
    <property type="component" value="Unassembled WGS sequence"/>
</dbReference>
<dbReference type="EMBL" id="JASHIE010000003">
    <property type="protein sequence ID" value="MDI9873954.1"/>
    <property type="molecule type" value="Genomic_DNA"/>
</dbReference>
<comment type="caution">
    <text evidence="2">The sequence shown here is derived from an EMBL/GenBank/DDBJ whole genome shotgun (WGS) entry which is preliminary data.</text>
</comment>
<keyword evidence="1" id="KW-1133">Transmembrane helix</keyword>
<evidence type="ECO:0000313" key="2">
    <source>
        <dbReference type="EMBL" id="MDI9873954.1"/>
    </source>
</evidence>
<protein>
    <submittedName>
        <fullName evidence="2">Uncharacterized protein</fullName>
    </submittedName>
</protein>
<organism evidence="2 3">
    <name type="scientific">Flectobacillus rivi</name>
    <dbReference type="NCBI Taxonomy" id="2984209"/>
    <lineage>
        <taxon>Bacteria</taxon>
        <taxon>Pseudomonadati</taxon>
        <taxon>Bacteroidota</taxon>
        <taxon>Cytophagia</taxon>
        <taxon>Cytophagales</taxon>
        <taxon>Flectobacillaceae</taxon>
        <taxon>Flectobacillus</taxon>
    </lineage>
</organism>
<name>A0ABT6YZU3_9BACT</name>
<reference evidence="2 3" key="1">
    <citation type="submission" date="2023-05" db="EMBL/GenBank/DDBJ databases">
        <title>Novel species of genus Flectobacillus isolated from stream in China.</title>
        <authorList>
            <person name="Lu H."/>
        </authorList>
    </citation>
    <scope>NUCLEOTIDE SEQUENCE [LARGE SCALE GENOMIC DNA]</scope>
    <source>
        <strain evidence="2 3">LFS242W</strain>
    </source>
</reference>
<accession>A0ABT6YZU3</accession>
<proteinExistence type="predicted"/>
<evidence type="ECO:0000313" key="3">
    <source>
        <dbReference type="Proteomes" id="UP001225761"/>
    </source>
</evidence>
<feature type="transmembrane region" description="Helical" evidence="1">
    <location>
        <begin position="12"/>
        <end position="36"/>
    </location>
</feature>
<dbReference type="RefSeq" id="WP_283380952.1">
    <property type="nucleotide sequence ID" value="NZ_JASHIE010000003.1"/>
</dbReference>
<gene>
    <name evidence="2" type="ORF">QM481_05415</name>
</gene>